<evidence type="ECO:0000313" key="1">
    <source>
        <dbReference type="EMBL" id="CBK97242.1"/>
    </source>
</evidence>
<proteinExistence type="predicted"/>
<dbReference type="Proteomes" id="UP000008803">
    <property type="component" value="Chromosome"/>
</dbReference>
<dbReference type="HOGENOM" id="CLU_2806080_0_0_9"/>
<reference evidence="1 2" key="1">
    <citation type="submission" date="2010-03" db="EMBL/GenBank/DDBJ databases">
        <title>The genome sequence of Eubacterium siraeum 70/3.</title>
        <authorList>
            <consortium name="metaHIT consortium -- http://www.metahit.eu/"/>
            <person name="Pajon A."/>
            <person name="Turner K."/>
            <person name="Parkhill J."/>
            <person name="Duncan S."/>
            <person name="Flint H."/>
        </authorList>
    </citation>
    <scope>NUCLEOTIDE SEQUENCE [LARGE SCALE GENOMIC DNA]</scope>
    <source>
        <strain evidence="1 2">70/3</strain>
    </source>
</reference>
<dbReference type="KEGG" id="esu:EUS_22430"/>
<dbReference type="AlphaFoldDB" id="D4JVX3"/>
<organism evidence="1 2">
    <name type="scientific">[Eubacterium] siraeum 70/3</name>
    <dbReference type="NCBI Taxonomy" id="657319"/>
    <lineage>
        <taxon>Bacteria</taxon>
        <taxon>Bacillati</taxon>
        <taxon>Bacillota</taxon>
        <taxon>Clostridia</taxon>
        <taxon>Eubacteriales</taxon>
        <taxon>Oscillospiraceae</taxon>
        <taxon>Oscillospiraceae incertae sedis</taxon>
    </lineage>
</organism>
<reference evidence="1 2" key="2">
    <citation type="submission" date="2010-03" db="EMBL/GenBank/DDBJ databases">
        <authorList>
            <person name="Pajon A."/>
        </authorList>
    </citation>
    <scope>NUCLEOTIDE SEQUENCE [LARGE SCALE GENOMIC DNA]</scope>
    <source>
        <strain evidence="1 2">70/3</strain>
    </source>
</reference>
<dbReference type="EMBL" id="FP929044">
    <property type="protein sequence ID" value="CBK97242.1"/>
    <property type="molecule type" value="Genomic_DNA"/>
</dbReference>
<accession>D4JVX3</accession>
<gene>
    <name evidence="1" type="ORF">EUS_22430</name>
</gene>
<sequence length="67" mass="7849">MYGNIEIGFELKSCDEMCVSPQLFLLLFCYRIARFDADIPLYPTAEHALVTFYKNFSSFSVHKNKKF</sequence>
<dbReference type="BioCyc" id="ESIR657319:G136K-1901-MONOMER"/>
<evidence type="ECO:0000313" key="2">
    <source>
        <dbReference type="Proteomes" id="UP000008803"/>
    </source>
</evidence>
<protein>
    <submittedName>
        <fullName evidence="1">Uncharacterized protein</fullName>
    </submittedName>
</protein>
<name>D4JVX3_9FIRM</name>